<reference evidence="2" key="1">
    <citation type="journal article" date="2019" name="bioRxiv">
        <title>The Genome of the Zebra Mussel, Dreissena polymorpha: A Resource for Invasive Species Research.</title>
        <authorList>
            <person name="McCartney M.A."/>
            <person name="Auch B."/>
            <person name="Kono T."/>
            <person name="Mallez S."/>
            <person name="Zhang Y."/>
            <person name="Obille A."/>
            <person name="Becker A."/>
            <person name="Abrahante J.E."/>
            <person name="Garbe J."/>
            <person name="Badalamenti J.P."/>
            <person name="Herman A."/>
            <person name="Mangelson H."/>
            <person name="Liachko I."/>
            <person name="Sullivan S."/>
            <person name="Sone E.D."/>
            <person name="Koren S."/>
            <person name="Silverstein K.A.T."/>
            <person name="Beckman K.B."/>
            <person name="Gohl D.M."/>
        </authorList>
    </citation>
    <scope>NUCLEOTIDE SEQUENCE</scope>
    <source>
        <strain evidence="2">Duluth1</strain>
        <tissue evidence="2">Whole animal</tissue>
    </source>
</reference>
<evidence type="ECO:0000256" key="1">
    <source>
        <dbReference type="SAM" id="MobiDB-lite"/>
    </source>
</evidence>
<sequence length="127" mass="14717">MFLTAYRNPVKVSETHFYPLLRYDWLTIAWSHKPIGQDMSQWVQMNKNDNDEGNNDDDDDEKDDDADADDHDDNDADDNDDDVDDDDKSCRISKAFANRMDPDETPQNVDSSGFKLFAVLIVFFEKN</sequence>
<dbReference type="Proteomes" id="UP000828390">
    <property type="component" value="Unassembled WGS sequence"/>
</dbReference>
<dbReference type="EMBL" id="JAIWYP010000005">
    <property type="protein sequence ID" value="KAH3826071.1"/>
    <property type="molecule type" value="Genomic_DNA"/>
</dbReference>
<proteinExistence type="predicted"/>
<feature type="compositionally biased region" description="Acidic residues" evidence="1">
    <location>
        <begin position="51"/>
        <end position="87"/>
    </location>
</feature>
<comment type="caution">
    <text evidence="2">The sequence shown here is derived from an EMBL/GenBank/DDBJ whole genome shotgun (WGS) entry which is preliminary data.</text>
</comment>
<evidence type="ECO:0000313" key="3">
    <source>
        <dbReference type="Proteomes" id="UP000828390"/>
    </source>
</evidence>
<protein>
    <submittedName>
        <fullName evidence="2">Uncharacterized protein</fullName>
    </submittedName>
</protein>
<accession>A0A9D4JVY2</accession>
<evidence type="ECO:0000313" key="2">
    <source>
        <dbReference type="EMBL" id="KAH3826071.1"/>
    </source>
</evidence>
<gene>
    <name evidence="2" type="ORF">DPMN_127962</name>
</gene>
<reference evidence="2" key="2">
    <citation type="submission" date="2020-11" db="EMBL/GenBank/DDBJ databases">
        <authorList>
            <person name="McCartney M.A."/>
            <person name="Auch B."/>
            <person name="Kono T."/>
            <person name="Mallez S."/>
            <person name="Becker A."/>
            <person name="Gohl D.M."/>
            <person name="Silverstein K.A.T."/>
            <person name="Koren S."/>
            <person name="Bechman K.B."/>
            <person name="Herman A."/>
            <person name="Abrahante J.E."/>
            <person name="Garbe J."/>
        </authorList>
    </citation>
    <scope>NUCLEOTIDE SEQUENCE</scope>
    <source>
        <strain evidence="2">Duluth1</strain>
        <tissue evidence="2">Whole animal</tissue>
    </source>
</reference>
<name>A0A9D4JVY2_DREPO</name>
<dbReference type="AlphaFoldDB" id="A0A9D4JVY2"/>
<keyword evidence="3" id="KW-1185">Reference proteome</keyword>
<organism evidence="2 3">
    <name type="scientific">Dreissena polymorpha</name>
    <name type="common">Zebra mussel</name>
    <name type="synonym">Mytilus polymorpha</name>
    <dbReference type="NCBI Taxonomy" id="45954"/>
    <lineage>
        <taxon>Eukaryota</taxon>
        <taxon>Metazoa</taxon>
        <taxon>Spiralia</taxon>
        <taxon>Lophotrochozoa</taxon>
        <taxon>Mollusca</taxon>
        <taxon>Bivalvia</taxon>
        <taxon>Autobranchia</taxon>
        <taxon>Heteroconchia</taxon>
        <taxon>Euheterodonta</taxon>
        <taxon>Imparidentia</taxon>
        <taxon>Neoheterodontei</taxon>
        <taxon>Myida</taxon>
        <taxon>Dreissenoidea</taxon>
        <taxon>Dreissenidae</taxon>
        <taxon>Dreissena</taxon>
    </lineage>
</organism>
<feature type="region of interest" description="Disordered" evidence="1">
    <location>
        <begin position="41"/>
        <end position="89"/>
    </location>
</feature>